<evidence type="ECO:0000313" key="1">
    <source>
        <dbReference type="EMBL" id="RPA90929.1"/>
    </source>
</evidence>
<evidence type="ECO:0000313" key="2">
    <source>
        <dbReference type="Proteomes" id="UP000276215"/>
    </source>
</evidence>
<proteinExistence type="predicted"/>
<gene>
    <name evidence="1" type="ORF">L873DRAFT_1715992</name>
</gene>
<name>A0A3N4IY59_9PEZI</name>
<dbReference type="AlphaFoldDB" id="A0A3N4IY59"/>
<evidence type="ECO:0008006" key="3">
    <source>
        <dbReference type="Google" id="ProtNLM"/>
    </source>
</evidence>
<sequence length="96" mass="10781">MPESSSKIEDRILLTCKKLLESDRPNIAATVCEFDISKSCLQGRWKGCPAKSEQTPTNRKLMDDEELTVCLYLKHLDEIGTSARLSMISSYTNAIL</sequence>
<protein>
    <recommendedName>
        <fullName evidence="3">HTH psq-type domain-containing protein</fullName>
    </recommendedName>
</protein>
<keyword evidence="2" id="KW-1185">Reference proteome</keyword>
<dbReference type="Proteomes" id="UP000276215">
    <property type="component" value="Unassembled WGS sequence"/>
</dbReference>
<accession>A0A3N4IY59</accession>
<dbReference type="OrthoDB" id="4368338at2759"/>
<dbReference type="EMBL" id="ML120510">
    <property type="protein sequence ID" value="RPA90929.1"/>
    <property type="molecule type" value="Genomic_DNA"/>
</dbReference>
<organism evidence="1 2">
    <name type="scientific">Choiromyces venosus 120613-1</name>
    <dbReference type="NCBI Taxonomy" id="1336337"/>
    <lineage>
        <taxon>Eukaryota</taxon>
        <taxon>Fungi</taxon>
        <taxon>Dikarya</taxon>
        <taxon>Ascomycota</taxon>
        <taxon>Pezizomycotina</taxon>
        <taxon>Pezizomycetes</taxon>
        <taxon>Pezizales</taxon>
        <taxon>Tuberaceae</taxon>
        <taxon>Choiromyces</taxon>
    </lineage>
</organism>
<reference evidence="1 2" key="1">
    <citation type="journal article" date="2018" name="Nat. Ecol. Evol.">
        <title>Pezizomycetes genomes reveal the molecular basis of ectomycorrhizal truffle lifestyle.</title>
        <authorList>
            <person name="Murat C."/>
            <person name="Payen T."/>
            <person name="Noel B."/>
            <person name="Kuo A."/>
            <person name="Morin E."/>
            <person name="Chen J."/>
            <person name="Kohler A."/>
            <person name="Krizsan K."/>
            <person name="Balestrini R."/>
            <person name="Da Silva C."/>
            <person name="Montanini B."/>
            <person name="Hainaut M."/>
            <person name="Levati E."/>
            <person name="Barry K.W."/>
            <person name="Belfiori B."/>
            <person name="Cichocki N."/>
            <person name="Clum A."/>
            <person name="Dockter R.B."/>
            <person name="Fauchery L."/>
            <person name="Guy J."/>
            <person name="Iotti M."/>
            <person name="Le Tacon F."/>
            <person name="Lindquist E.A."/>
            <person name="Lipzen A."/>
            <person name="Malagnac F."/>
            <person name="Mello A."/>
            <person name="Molinier V."/>
            <person name="Miyauchi S."/>
            <person name="Poulain J."/>
            <person name="Riccioni C."/>
            <person name="Rubini A."/>
            <person name="Sitrit Y."/>
            <person name="Splivallo R."/>
            <person name="Traeger S."/>
            <person name="Wang M."/>
            <person name="Zifcakova L."/>
            <person name="Wipf D."/>
            <person name="Zambonelli A."/>
            <person name="Paolocci F."/>
            <person name="Nowrousian M."/>
            <person name="Ottonello S."/>
            <person name="Baldrian P."/>
            <person name="Spatafora J.W."/>
            <person name="Henrissat B."/>
            <person name="Nagy L.G."/>
            <person name="Aury J.M."/>
            <person name="Wincker P."/>
            <person name="Grigoriev I.V."/>
            <person name="Bonfante P."/>
            <person name="Martin F.M."/>
        </authorList>
    </citation>
    <scope>NUCLEOTIDE SEQUENCE [LARGE SCALE GENOMIC DNA]</scope>
    <source>
        <strain evidence="1 2">120613-1</strain>
    </source>
</reference>